<evidence type="ECO:0000313" key="1">
    <source>
        <dbReference type="EMBL" id="KAK0067025.1"/>
    </source>
</evidence>
<keyword evidence="2" id="KW-1185">Reference proteome</keyword>
<reference evidence="1" key="2">
    <citation type="submission" date="2023-04" db="EMBL/GenBank/DDBJ databases">
        <authorList>
            <person name="Bu L."/>
            <person name="Lu L."/>
            <person name="Laidemitt M.R."/>
            <person name="Zhang S.M."/>
            <person name="Mutuku M."/>
            <person name="Mkoji G."/>
            <person name="Steinauer M."/>
            <person name="Loker E.S."/>
        </authorList>
    </citation>
    <scope>NUCLEOTIDE SEQUENCE</scope>
    <source>
        <strain evidence="1">KasaAsao</strain>
        <tissue evidence="1">Whole Snail</tissue>
    </source>
</reference>
<organism evidence="1 2">
    <name type="scientific">Biomphalaria pfeifferi</name>
    <name type="common">Bloodfluke planorb</name>
    <name type="synonym">Freshwater snail</name>
    <dbReference type="NCBI Taxonomy" id="112525"/>
    <lineage>
        <taxon>Eukaryota</taxon>
        <taxon>Metazoa</taxon>
        <taxon>Spiralia</taxon>
        <taxon>Lophotrochozoa</taxon>
        <taxon>Mollusca</taxon>
        <taxon>Gastropoda</taxon>
        <taxon>Heterobranchia</taxon>
        <taxon>Euthyneura</taxon>
        <taxon>Panpulmonata</taxon>
        <taxon>Hygrophila</taxon>
        <taxon>Lymnaeoidea</taxon>
        <taxon>Planorbidae</taxon>
        <taxon>Biomphalaria</taxon>
    </lineage>
</organism>
<sequence length="105" mass="11673">MIAFILHYVNTLAVRTAMTQDNKKGENAILFCTWTADDSEIPSELSVTLIVMFSDTLHHSKSWSILNLTKDSTADCGQDALSSSGKQTTFALALSFLLWKEILFL</sequence>
<gene>
    <name evidence="1" type="ORF">Bpfe_003760</name>
</gene>
<name>A0AAD8FJV8_BIOPF</name>
<dbReference type="EMBL" id="JASAOG010000009">
    <property type="protein sequence ID" value="KAK0067025.1"/>
    <property type="molecule type" value="Genomic_DNA"/>
</dbReference>
<comment type="caution">
    <text evidence="1">The sequence shown here is derived from an EMBL/GenBank/DDBJ whole genome shotgun (WGS) entry which is preliminary data.</text>
</comment>
<reference evidence="1" key="1">
    <citation type="journal article" date="2023" name="PLoS Negl. Trop. Dis.">
        <title>A genome sequence for Biomphalaria pfeifferi, the major vector snail for the human-infecting parasite Schistosoma mansoni.</title>
        <authorList>
            <person name="Bu L."/>
            <person name="Lu L."/>
            <person name="Laidemitt M.R."/>
            <person name="Zhang S.M."/>
            <person name="Mutuku M."/>
            <person name="Mkoji G."/>
            <person name="Steinauer M."/>
            <person name="Loker E.S."/>
        </authorList>
    </citation>
    <scope>NUCLEOTIDE SEQUENCE</scope>
    <source>
        <strain evidence="1">KasaAsao</strain>
    </source>
</reference>
<protein>
    <submittedName>
        <fullName evidence="1">Uncharacterized protein</fullName>
    </submittedName>
</protein>
<dbReference type="AlphaFoldDB" id="A0AAD8FJV8"/>
<dbReference type="Proteomes" id="UP001233172">
    <property type="component" value="Unassembled WGS sequence"/>
</dbReference>
<accession>A0AAD8FJV8</accession>
<evidence type="ECO:0000313" key="2">
    <source>
        <dbReference type="Proteomes" id="UP001233172"/>
    </source>
</evidence>
<proteinExistence type="predicted"/>